<evidence type="ECO:0000259" key="6">
    <source>
        <dbReference type="Pfam" id="PF01055"/>
    </source>
</evidence>
<keyword evidence="5" id="KW-0472">Membrane</keyword>
<evidence type="ECO:0000313" key="11">
    <source>
        <dbReference type="RefSeq" id="XP_055883243.1"/>
    </source>
</evidence>
<dbReference type="InterPro" id="IPR017853">
    <property type="entry name" value="GH"/>
</dbReference>
<evidence type="ECO:0000256" key="3">
    <source>
        <dbReference type="ARBA" id="ARBA00023295"/>
    </source>
</evidence>
<keyword evidence="3" id="KW-0326">Glycosidase</keyword>
<evidence type="ECO:0000259" key="7">
    <source>
        <dbReference type="Pfam" id="PF21365"/>
    </source>
</evidence>
<dbReference type="SUPFAM" id="SSF51445">
    <property type="entry name" value="(Trans)glycosidases"/>
    <property type="match status" value="1"/>
</dbReference>
<dbReference type="GeneID" id="106061374"/>
<accession>A0A9W3A7S4</accession>
<evidence type="ECO:0000313" key="10">
    <source>
        <dbReference type="RefSeq" id="XP_055883242.1"/>
    </source>
</evidence>
<keyword evidence="5" id="KW-0812">Transmembrane</keyword>
<feature type="domain" description="Glycoside hydrolase family 31 TIM barrel" evidence="6">
    <location>
        <begin position="762"/>
        <end position="940"/>
    </location>
</feature>
<dbReference type="Gene3D" id="3.20.20.80">
    <property type="entry name" value="Glycosidases"/>
    <property type="match status" value="1"/>
</dbReference>
<evidence type="ECO:0000313" key="8">
    <source>
        <dbReference type="Proteomes" id="UP001165740"/>
    </source>
</evidence>
<dbReference type="OrthoDB" id="10070917at2759"/>
<dbReference type="RefSeq" id="XP_055883242.1">
    <property type="nucleotide sequence ID" value="XM_056027267.1"/>
</dbReference>
<reference evidence="9 10" key="1">
    <citation type="submission" date="2025-04" db="UniProtKB">
        <authorList>
            <consortium name="RefSeq"/>
        </authorList>
    </citation>
    <scope>IDENTIFICATION</scope>
</reference>
<evidence type="ECO:0000313" key="12">
    <source>
        <dbReference type="RefSeq" id="XP_055883244.1"/>
    </source>
</evidence>
<dbReference type="Pfam" id="PF21365">
    <property type="entry name" value="Glyco_hydro_31_3rd"/>
    <property type="match status" value="1"/>
</dbReference>
<protein>
    <submittedName>
        <fullName evidence="9 10">Uncharacterized protein LOC106061374 isoform X1</fullName>
    </submittedName>
</protein>
<keyword evidence="2" id="KW-0378">Hydrolase</keyword>
<evidence type="ECO:0000313" key="9">
    <source>
        <dbReference type="RefSeq" id="XP_055883241.1"/>
    </source>
</evidence>
<evidence type="ECO:0000313" key="13">
    <source>
        <dbReference type="RefSeq" id="XP_055883245.1"/>
    </source>
</evidence>
<feature type="region of interest" description="Disordered" evidence="4">
    <location>
        <begin position="96"/>
        <end position="147"/>
    </location>
</feature>
<proteinExistence type="inferred from homology"/>
<feature type="transmembrane region" description="Helical" evidence="5">
    <location>
        <begin position="506"/>
        <end position="527"/>
    </location>
</feature>
<dbReference type="AlphaFoldDB" id="A0A9W3A7S4"/>
<dbReference type="GO" id="GO:0004553">
    <property type="term" value="F:hydrolase activity, hydrolyzing O-glycosyl compounds"/>
    <property type="evidence" value="ECO:0007669"/>
    <property type="project" value="InterPro"/>
</dbReference>
<feature type="compositionally biased region" description="Basic and acidic residues" evidence="4">
    <location>
        <begin position="109"/>
        <end position="144"/>
    </location>
</feature>
<keyword evidence="8" id="KW-1185">Reference proteome</keyword>
<evidence type="ECO:0000256" key="2">
    <source>
        <dbReference type="ARBA" id="ARBA00022801"/>
    </source>
</evidence>
<dbReference type="InterPro" id="IPR048395">
    <property type="entry name" value="Glyco_hydro_31_C"/>
</dbReference>
<feature type="compositionally biased region" description="Polar residues" evidence="4">
    <location>
        <begin position="17"/>
        <end position="48"/>
    </location>
</feature>
<dbReference type="RefSeq" id="XP_055883241.1">
    <property type="nucleotide sequence ID" value="XM_056027266.1"/>
</dbReference>
<feature type="region of interest" description="Disordered" evidence="4">
    <location>
        <begin position="1"/>
        <end position="51"/>
    </location>
</feature>
<dbReference type="GO" id="GO:0005975">
    <property type="term" value="P:carbohydrate metabolic process"/>
    <property type="evidence" value="ECO:0007669"/>
    <property type="project" value="InterPro"/>
</dbReference>
<keyword evidence="5" id="KW-1133">Transmembrane helix</keyword>
<dbReference type="InterPro" id="IPR050985">
    <property type="entry name" value="Alpha-glycosidase_related"/>
</dbReference>
<evidence type="ECO:0000256" key="4">
    <source>
        <dbReference type="SAM" id="MobiDB-lite"/>
    </source>
</evidence>
<dbReference type="RefSeq" id="XP_055883245.1">
    <property type="nucleotide sequence ID" value="XM_056027270.1"/>
</dbReference>
<dbReference type="PANTHER" id="PTHR43053:SF4">
    <property type="entry name" value="MYOGENESIS-REGULATING GLYCOSIDASE"/>
    <property type="match status" value="1"/>
</dbReference>
<dbReference type="RefSeq" id="XP_055883244.1">
    <property type="nucleotide sequence ID" value="XM_056027269.1"/>
</dbReference>
<evidence type="ECO:0000256" key="1">
    <source>
        <dbReference type="ARBA" id="ARBA00007806"/>
    </source>
</evidence>
<dbReference type="Pfam" id="PF01055">
    <property type="entry name" value="Glyco_hydro_31_2nd"/>
    <property type="match status" value="1"/>
</dbReference>
<organism evidence="8 12">
    <name type="scientific">Biomphalaria glabrata</name>
    <name type="common">Bloodfluke planorb</name>
    <name type="synonym">Freshwater snail</name>
    <dbReference type="NCBI Taxonomy" id="6526"/>
    <lineage>
        <taxon>Eukaryota</taxon>
        <taxon>Metazoa</taxon>
        <taxon>Spiralia</taxon>
        <taxon>Lophotrochozoa</taxon>
        <taxon>Mollusca</taxon>
        <taxon>Gastropoda</taxon>
        <taxon>Heterobranchia</taxon>
        <taxon>Euthyneura</taxon>
        <taxon>Panpulmonata</taxon>
        <taxon>Hygrophila</taxon>
        <taxon>Lymnaeoidea</taxon>
        <taxon>Planorbidae</taxon>
        <taxon>Biomphalaria</taxon>
    </lineage>
</organism>
<evidence type="ECO:0000256" key="5">
    <source>
        <dbReference type="SAM" id="Phobius"/>
    </source>
</evidence>
<sequence>MSSQPNDSLQAKDKQTTPDLENSYLSDISEVNTGRSNSQESTIQSTSRNHLEDDYDLIQEIKDLDFGFYEPLDGNLSERLYQMKQELLQLQELEKKESSKIGFSQDVEQSPHDTGNRSDVRPTKRGRPIKEYKMESESEERPEPKSYLSVDSFHPAEEQSLPPNQATDVRRVSFQNLTLEESPRLDNYSAASPKLSPVNMSEGLRKYRRRSQMMIPSDIPSEIPLKNRHFEIKDTFNCIKRRLSEHQLQQEEQASHMNRKVSSSPGIYQDDIVQTKVTESNYSLSLNYKKGNAERSSRDSLLMTPPQHSYSRMSSQESEGGVVINFDRGLSEEEMDEYLGIIPAHQRESGMSPIPKVTPSAPRMSGFRRSQSLPSSSHFQEMYSDLSGADSDESLPSYVPIKKQKKNLKQGVDTRTTSKQVVDLDFYELANYGSSKKALSASLTSLIDSHLAAHIRKDSIALFNVKHGGIGQKLRRLSQVSIAELEQMRLKHMEMTKEELIKTYRLHVFVFLIFVVMVISLSLSWYYKQIANDILLANQNIFFDPATRTLTVLDPGHILKVTAKLGLEIPSWMLPLHCPLVVKDNPKIKQCIWKNRAKLTIQNVARSDVNCYNVSWESLQMQYFPHDCIDLGTAVWYGPSNQSFSTFPIRGTFQFQPSDYTVQNNGLFSSRLDLYWLSSNAAGLYVSPESPVTVFWNISGNQQLCLVSNFSGPFYPSQERLPYLNYTLCQSNQVMLTHTVMQSMFQSKPSINVSSDAMFSSPFWSLKGFSNSLNVTDELIKNLTKDAEENDFQVHKLSLDVEWERTTGDVNFDPSRFNKSYLEELTKQTNMQIILTISPYFKFSSSNFALGVINSTFVKDSGGVVPGLTLYDGQLTAILDVFNQQSVTWFTERLKELNDIGIENFRLTYGTQSWLPYKPRFQSTTGTPNLYRKLMTEAVSRVSKTLIVEHSSESRHVNSLVPLVAKIDLVDGRNCIVGVIDEALTLSIMGYPLVMVDGFKEMKGAKMTSEMYLRWYQLALTFPAYLITKPPWSVNKSLVHAVKQLSPKENILGDYLHQLTEEVLKGQPILRPVWWQDPNNASVHAMAIQDQFLIGEMFLIAPILCEGRYQRDVYIPPGIWESEDRIILGPKVLTDFPVPLDKIVIFKQRKEK</sequence>
<feature type="domain" description="Glycosyl hydrolase family 31 C-terminal" evidence="7">
    <location>
        <begin position="1066"/>
        <end position="1144"/>
    </location>
</feature>
<feature type="region of interest" description="Disordered" evidence="4">
    <location>
        <begin position="349"/>
        <end position="374"/>
    </location>
</feature>
<gene>
    <name evidence="9 10 11 12 13" type="primary">LOC106061374</name>
</gene>
<name>A0A9W3A7S4_BIOGL</name>
<comment type="similarity">
    <text evidence="1">Belongs to the glycosyl hydrolase 31 family.</text>
</comment>
<feature type="compositionally biased region" description="Polar residues" evidence="4">
    <location>
        <begin position="306"/>
        <end position="318"/>
    </location>
</feature>
<dbReference type="SUPFAM" id="SSF51011">
    <property type="entry name" value="Glycosyl hydrolase domain"/>
    <property type="match status" value="1"/>
</dbReference>
<dbReference type="Proteomes" id="UP001165740">
    <property type="component" value="Chromosome 4"/>
</dbReference>
<dbReference type="InterPro" id="IPR000322">
    <property type="entry name" value="Glyco_hydro_31_TIM"/>
</dbReference>
<feature type="region of interest" description="Disordered" evidence="4">
    <location>
        <begin position="293"/>
        <end position="318"/>
    </location>
</feature>
<dbReference type="PANTHER" id="PTHR43053">
    <property type="entry name" value="GLYCOSIDASE FAMILY 31"/>
    <property type="match status" value="1"/>
</dbReference>
<dbReference type="RefSeq" id="XP_055883243.1">
    <property type="nucleotide sequence ID" value="XM_056027268.1"/>
</dbReference>